<evidence type="ECO:0000313" key="1">
    <source>
        <dbReference type="EMBL" id="CAC5417777.1"/>
    </source>
</evidence>
<dbReference type="EMBL" id="CACVKT020008815">
    <property type="protein sequence ID" value="CAC5417777.1"/>
    <property type="molecule type" value="Genomic_DNA"/>
</dbReference>
<sequence length="195" mass="22180">MSGNIKQDDINIGKLEKLLLDEGIDEMKTSIGKKFFIPDTVLSHMSEIYDFCLLQRMTNEGKEVSCCTKLYGNIYTGREMKYSSVTKQRSSDTFVYAVKIGDDFVANQNCVNSLSDILFGNISKIFEHSWHGKKATHGFLWIFMMMSSLKMDFFSTSEQFISQRPLLLQDVSAPQVVGKESNRLYFVSASVSLKE</sequence>
<organism evidence="1 2">
    <name type="scientific">Mytilus coruscus</name>
    <name type="common">Sea mussel</name>
    <dbReference type="NCBI Taxonomy" id="42192"/>
    <lineage>
        <taxon>Eukaryota</taxon>
        <taxon>Metazoa</taxon>
        <taxon>Spiralia</taxon>
        <taxon>Lophotrochozoa</taxon>
        <taxon>Mollusca</taxon>
        <taxon>Bivalvia</taxon>
        <taxon>Autobranchia</taxon>
        <taxon>Pteriomorphia</taxon>
        <taxon>Mytilida</taxon>
        <taxon>Mytiloidea</taxon>
        <taxon>Mytilidae</taxon>
        <taxon>Mytilinae</taxon>
        <taxon>Mytilus</taxon>
    </lineage>
</organism>
<reference evidence="1 2" key="1">
    <citation type="submission" date="2020-06" db="EMBL/GenBank/DDBJ databases">
        <authorList>
            <person name="Li R."/>
            <person name="Bekaert M."/>
        </authorList>
    </citation>
    <scope>NUCLEOTIDE SEQUENCE [LARGE SCALE GENOMIC DNA]</scope>
    <source>
        <strain evidence="2">wild</strain>
    </source>
</reference>
<name>A0A6J8EBR3_MYTCO</name>
<dbReference type="Proteomes" id="UP000507470">
    <property type="component" value="Unassembled WGS sequence"/>
</dbReference>
<evidence type="ECO:0000313" key="2">
    <source>
        <dbReference type="Proteomes" id="UP000507470"/>
    </source>
</evidence>
<accession>A0A6J8EBR3</accession>
<gene>
    <name evidence="1" type="ORF">MCOR_50261</name>
</gene>
<proteinExistence type="predicted"/>
<protein>
    <submittedName>
        <fullName evidence="1">Uncharacterized protein</fullName>
    </submittedName>
</protein>
<keyword evidence="2" id="KW-1185">Reference proteome</keyword>
<dbReference type="AlphaFoldDB" id="A0A6J8EBR3"/>